<evidence type="ECO:0000256" key="6">
    <source>
        <dbReference type="ARBA" id="ARBA00023033"/>
    </source>
</evidence>
<dbReference type="RefSeq" id="WP_169813830.1">
    <property type="nucleotide sequence ID" value="NZ_QQBC01000016.1"/>
</dbReference>
<dbReference type="PRINTS" id="PR00463">
    <property type="entry name" value="EP450I"/>
</dbReference>
<reference evidence="7 8" key="1">
    <citation type="submission" date="2018-07" db="EMBL/GenBank/DDBJ databases">
        <title>Genomic Encyclopedia of Type Strains, Phase IV (KMG-IV): sequencing the most valuable type-strain genomes for metagenomic binning, comparative biology and taxonomic classification.</title>
        <authorList>
            <person name="Goeker M."/>
        </authorList>
    </citation>
    <scope>NUCLEOTIDE SEQUENCE [LARGE SCALE GENOMIC DNA]</scope>
    <source>
        <strain evidence="7 8">DSM 44290</strain>
    </source>
</reference>
<name>A0A370HP60_9NOCA</name>
<sequence length="348" mass="38615">MLSPAIPVVAPDRLHMVGYRETFGWWLRLVRDPLASYAEIVTRYRGAAGLPLGRAGVYLLSGSDHIERVLHARRDNYADWFESPAAIERTWRPAGFVPEIANATSWVTGTWWDGRIVDLGVELRRVTLDLRRRAALRPSLAADAAVVGRAYAELRRRPIVPVTVRLLLRSSCEATDSADLVRMLLLLADAPEARARLEAEVDSVLCGRRARPQDVPRLVWAQAIASEALRLHPPVRTFALRAVRADSVAGMSLRAGAAIVLSPSVIHRQPDLWRRPGAFRPERFLAETHPRSAYLPFGHGRAGRIAQDYALLRATLVLATIAQTYRLELPAGAPRDPAGPITMRALLR</sequence>
<evidence type="ECO:0000256" key="5">
    <source>
        <dbReference type="ARBA" id="ARBA00023004"/>
    </source>
</evidence>
<evidence type="ECO:0000256" key="3">
    <source>
        <dbReference type="ARBA" id="ARBA00022723"/>
    </source>
</evidence>
<protein>
    <submittedName>
        <fullName evidence="7">Cytochrome P450</fullName>
    </submittedName>
</protein>
<evidence type="ECO:0000256" key="1">
    <source>
        <dbReference type="ARBA" id="ARBA00010617"/>
    </source>
</evidence>
<keyword evidence="6" id="KW-0503">Monooxygenase</keyword>
<dbReference type="GO" id="GO:0016705">
    <property type="term" value="F:oxidoreductase activity, acting on paired donors, with incorporation or reduction of molecular oxygen"/>
    <property type="evidence" value="ECO:0007669"/>
    <property type="project" value="InterPro"/>
</dbReference>
<dbReference type="Pfam" id="PF00067">
    <property type="entry name" value="p450"/>
    <property type="match status" value="1"/>
</dbReference>
<dbReference type="PANTHER" id="PTHR24291:SF50">
    <property type="entry name" value="BIFUNCTIONAL ALBAFLAVENONE MONOOXYGENASE_TERPENE SYNTHASE"/>
    <property type="match status" value="1"/>
</dbReference>
<dbReference type="InterPro" id="IPR001128">
    <property type="entry name" value="Cyt_P450"/>
</dbReference>
<keyword evidence="2" id="KW-0349">Heme</keyword>
<evidence type="ECO:0000313" key="8">
    <source>
        <dbReference type="Proteomes" id="UP000254869"/>
    </source>
</evidence>
<dbReference type="GO" id="GO:0020037">
    <property type="term" value="F:heme binding"/>
    <property type="evidence" value="ECO:0007669"/>
    <property type="project" value="InterPro"/>
</dbReference>
<dbReference type="InterPro" id="IPR036396">
    <property type="entry name" value="Cyt_P450_sf"/>
</dbReference>
<dbReference type="SUPFAM" id="SSF48264">
    <property type="entry name" value="Cytochrome P450"/>
    <property type="match status" value="1"/>
</dbReference>
<dbReference type="PANTHER" id="PTHR24291">
    <property type="entry name" value="CYTOCHROME P450 FAMILY 4"/>
    <property type="match status" value="1"/>
</dbReference>
<dbReference type="GO" id="GO:0004497">
    <property type="term" value="F:monooxygenase activity"/>
    <property type="evidence" value="ECO:0007669"/>
    <property type="project" value="UniProtKB-KW"/>
</dbReference>
<keyword evidence="8" id="KW-1185">Reference proteome</keyword>
<dbReference type="GO" id="GO:0005506">
    <property type="term" value="F:iron ion binding"/>
    <property type="evidence" value="ECO:0007669"/>
    <property type="project" value="InterPro"/>
</dbReference>
<evidence type="ECO:0000256" key="2">
    <source>
        <dbReference type="ARBA" id="ARBA00022617"/>
    </source>
</evidence>
<evidence type="ECO:0000256" key="4">
    <source>
        <dbReference type="ARBA" id="ARBA00023002"/>
    </source>
</evidence>
<comment type="caution">
    <text evidence="7">The sequence shown here is derived from an EMBL/GenBank/DDBJ whole genome shotgun (WGS) entry which is preliminary data.</text>
</comment>
<dbReference type="InterPro" id="IPR002401">
    <property type="entry name" value="Cyt_P450_E_grp-I"/>
</dbReference>
<comment type="similarity">
    <text evidence="1">Belongs to the cytochrome P450 family.</text>
</comment>
<dbReference type="InterPro" id="IPR050196">
    <property type="entry name" value="Cytochrome_P450_Monoox"/>
</dbReference>
<proteinExistence type="inferred from homology"/>
<dbReference type="STRING" id="1210086.GCA_001613105_06287"/>
<keyword evidence="5" id="KW-0408">Iron</keyword>
<gene>
    <name evidence="7" type="ORF">DFR76_11640</name>
</gene>
<accession>A0A370HP60</accession>
<organism evidence="7 8">
    <name type="scientific">Nocardia pseudobrasiliensis</name>
    <dbReference type="NCBI Taxonomy" id="45979"/>
    <lineage>
        <taxon>Bacteria</taxon>
        <taxon>Bacillati</taxon>
        <taxon>Actinomycetota</taxon>
        <taxon>Actinomycetes</taxon>
        <taxon>Mycobacteriales</taxon>
        <taxon>Nocardiaceae</taxon>
        <taxon>Nocardia</taxon>
    </lineage>
</organism>
<dbReference type="EMBL" id="QQBC01000016">
    <property type="protein sequence ID" value="RDI60308.1"/>
    <property type="molecule type" value="Genomic_DNA"/>
</dbReference>
<dbReference type="Gene3D" id="1.10.630.10">
    <property type="entry name" value="Cytochrome P450"/>
    <property type="match status" value="1"/>
</dbReference>
<keyword evidence="4" id="KW-0560">Oxidoreductase</keyword>
<keyword evidence="3" id="KW-0479">Metal-binding</keyword>
<dbReference type="Proteomes" id="UP000254869">
    <property type="component" value="Unassembled WGS sequence"/>
</dbReference>
<dbReference type="AlphaFoldDB" id="A0A370HP60"/>
<evidence type="ECO:0000313" key="7">
    <source>
        <dbReference type="EMBL" id="RDI60308.1"/>
    </source>
</evidence>